<evidence type="ECO:0000313" key="3">
    <source>
        <dbReference type="Proteomes" id="UP000735302"/>
    </source>
</evidence>
<keyword evidence="3" id="KW-1185">Reference proteome</keyword>
<proteinExistence type="predicted"/>
<accession>A0AAV4BRQ9</accession>
<feature type="chain" id="PRO_5043696929" evidence="1">
    <location>
        <begin position="27"/>
        <end position="163"/>
    </location>
</feature>
<dbReference type="AlphaFoldDB" id="A0AAV4BRQ9"/>
<keyword evidence="1" id="KW-0732">Signal</keyword>
<name>A0AAV4BRQ9_9GAST</name>
<dbReference type="EMBL" id="BLXT01005284">
    <property type="protein sequence ID" value="GFO21813.1"/>
    <property type="molecule type" value="Genomic_DNA"/>
</dbReference>
<feature type="signal peptide" evidence="1">
    <location>
        <begin position="1"/>
        <end position="26"/>
    </location>
</feature>
<protein>
    <submittedName>
        <fullName evidence="2">Uncharacterized protein</fullName>
    </submittedName>
</protein>
<reference evidence="2 3" key="1">
    <citation type="journal article" date="2021" name="Elife">
        <title>Chloroplast acquisition without the gene transfer in kleptoplastic sea slugs, Plakobranchus ocellatus.</title>
        <authorList>
            <person name="Maeda T."/>
            <person name="Takahashi S."/>
            <person name="Yoshida T."/>
            <person name="Shimamura S."/>
            <person name="Takaki Y."/>
            <person name="Nagai Y."/>
            <person name="Toyoda A."/>
            <person name="Suzuki Y."/>
            <person name="Arimoto A."/>
            <person name="Ishii H."/>
            <person name="Satoh N."/>
            <person name="Nishiyama T."/>
            <person name="Hasebe M."/>
            <person name="Maruyama T."/>
            <person name="Minagawa J."/>
            <person name="Obokata J."/>
            <person name="Shigenobu S."/>
        </authorList>
    </citation>
    <scope>NUCLEOTIDE SEQUENCE [LARGE SCALE GENOMIC DNA]</scope>
</reference>
<evidence type="ECO:0000256" key="1">
    <source>
        <dbReference type="SAM" id="SignalP"/>
    </source>
</evidence>
<evidence type="ECO:0000313" key="2">
    <source>
        <dbReference type="EMBL" id="GFO21813.1"/>
    </source>
</evidence>
<dbReference type="Proteomes" id="UP000735302">
    <property type="component" value="Unassembled WGS sequence"/>
</dbReference>
<organism evidence="2 3">
    <name type="scientific">Plakobranchus ocellatus</name>
    <dbReference type="NCBI Taxonomy" id="259542"/>
    <lineage>
        <taxon>Eukaryota</taxon>
        <taxon>Metazoa</taxon>
        <taxon>Spiralia</taxon>
        <taxon>Lophotrochozoa</taxon>
        <taxon>Mollusca</taxon>
        <taxon>Gastropoda</taxon>
        <taxon>Heterobranchia</taxon>
        <taxon>Euthyneura</taxon>
        <taxon>Panpulmonata</taxon>
        <taxon>Sacoglossa</taxon>
        <taxon>Placobranchoidea</taxon>
        <taxon>Plakobranchidae</taxon>
        <taxon>Plakobranchus</taxon>
    </lineage>
</organism>
<comment type="caution">
    <text evidence="2">The sequence shown here is derived from an EMBL/GenBank/DDBJ whole genome shotgun (WGS) entry which is preliminary data.</text>
</comment>
<gene>
    <name evidence="2" type="ORF">PoB_004831800</name>
</gene>
<sequence>MAFPSPQRILCVLVVAISVLSHHADTDSPQESQMADRQAETYGPPNVVPIISIQSVHRSPITDGNNFTLRFLKNVEHLRVHYKIPASFREYPFFEVEFAREGSGEPWVTSIEIHSNDSHPWIPVYFSSLEGENIVSEMRKLWIQKIPRAGESVDSSQQTTVKE</sequence>